<evidence type="ECO:0000313" key="4">
    <source>
        <dbReference type="Proteomes" id="UP000662111"/>
    </source>
</evidence>
<keyword evidence="1" id="KW-0812">Transmembrane</keyword>
<dbReference type="InterPro" id="IPR003675">
    <property type="entry name" value="Rce1/LyrA-like_dom"/>
</dbReference>
<dbReference type="EMBL" id="BMLB01000001">
    <property type="protein sequence ID" value="GGK56349.1"/>
    <property type="molecule type" value="Genomic_DNA"/>
</dbReference>
<feature type="transmembrane region" description="Helical" evidence="1">
    <location>
        <begin position="180"/>
        <end position="206"/>
    </location>
</feature>
<keyword evidence="1" id="KW-0472">Membrane</keyword>
<gene>
    <name evidence="3" type="ORF">GCM10011509_00890</name>
</gene>
<keyword evidence="1" id="KW-1133">Transmembrane helix</keyword>
<organism evidence="3 4">
    <name type="scientific">Ornithinimicrobium pekingense</name>
    <dbReference type="NCBI Taxonomy" id="384677"/>
    <lineage>
        <taxon>Bacteria</taxon>
        <taxon>Bacillati</taxon>
        <taxon>Actinomycetota</taxon>
        <taxon>Actinomycetes</taxon>
        <taxon>Micrococcales</taxon>
        <taxon>Ornithinimicrobiaceae</taxon>
        <taxon>Ornithinimicrobium</taxon>
    </lineage>
</organism>
<feature type="transmembrane region" description="Helical" evidence="1">
    <location>
        <begin position="43"/>
        <end position="62"/>
    </location>
</feature>
<name>A0ABQ2F5Q2_9MICO</name>
<evidence type="ECO:0000259" key="2">
    <source>
        <dbReference type="Pfam" id="PF02517"/>
    </source>
</evidence>
<reference evidence="4" key="1">
    <citation type="journal article" date="2019" name="Int. J. Syst. Evol. Microbiol.">
        <title>The Global Catalogue of Microorganisms (GCM) 10K type strain sequencing project: providing services to taxonomists for standard genome sequencing and annotation.</title>
        <authorList>
            <consortium name="The Broad Institute Genomics Platform"/>
            <consortium name="The Broad Institute Genome Sequencing Center for Infectious Disease"/>
            <person name="Wu L."/>
            <person name="Ma J."/>
        </authorList>
    </citation>
    <scope>NUCLEOTIDE SEQUENCE [LARGE SCALE GENOMIC DNA]</scope>
    <source>
        <strain evidence="4">CGMCC 1.5362</strain>
    </source>
</reference>
<keyword evidence="4" id="KW-1185">Reference proteome</keyword>
<dbReference type="Pfam" id="PF02517">
    <property type="entry name" value="Rce1-like"/>
    <property type="match status" value="1"/>
</dbReference>
<sequence length="248" mass="26105">MVHGRVGSVNPVTELRAFVRAALVTKVPRTRRDPAHVLRRRRVVAAVTLVVGAALLWWSLRLEPGDPLFYAGTAALAVTWAAGALLGGPLYLGRAHTRAGTAYARPVVQSLALGLLLLAVFLAGALLVAQVPALRGPVDDLLDHARFGSLPLVLAITVVNGLAEEIFFRGALYASIPERWTVAATTVIYALTTVGSGVPLLVLAAVCVGLVCALQRRVTGGVLGPMITHVTWSSGMLLLLPPLLSALR</sequence>
<evidence type="ECO:0000256" key="1">
    <source>
        <dbReference type="SAM" id="Phobius"/>
    </source>
</evidence>
<comment type="caution">
    <text evidence="3">The sequence shown here is derived from an EMBL/GenBank/DDBJ whole genome shotgun (WGS) entry which is preliminary data.</text>
</comment>
<feature type="transmembrane region" description="Helical" evidence="1">
    <location>
        <begin position="68"/>
        <end position="91"/>
    </location>
</feature>
<feature type="transmembrane region" description="Helical" evidence="1">
    <location>
        <begin position="226"/>
        <end position="247"/>
    </location>
</feature>
<accession>A0ABQ2F5Q2</accession>
<protein>
    <submittedName>
        <fullName evidence="3">Abortive infection protein</fullName>
    </submittedName>
</protein>
<proteinExistence type="predicted"/>
<feature type="domain" description="CAAX prenyl protease 2/Lysostaphin resistance protein A-like" evidence="2">
    <location>
        <begin position="149"/>
        <end position="233"/>
    </location>
</feature>
<feature type="transmembrane region" description="Helical" evidence="1">
    <location>
        <begin position="111"/>
        <end position="129"/>
    </location>
</feature>
<dbReference type="Proteomes" id="UP000662111">
    <property type="component" value="Unassembled WGS sequence"/>
</dbReference>
<evidence type="ECO:0000313" key="3">
    <source>
        <dbReference type="EMBL" id="GGK56349.1"/>
    </source>
</evidence>